<evidence type="ECO:0000256" key="1">
    <source>
        <dbReference type="SAM" id="Phobius"/>
    </source>
</evidence>
<keyword evidence="3" id="KW-1185">Reference proteome</keyword>
<feature type="transmembrane region" description="Helical" evidence="1">
    <location>
        <begin position="38"/>
        <end position="56"/>
    </location>
</feature>
<reference evidence="2 3" key="1">
    <citation type="submission" date="2023-07" db="EMBL/GenBank/DDBJ databases">
        <title>Sequencing the genomes of 1000 actinobacteria strains.</title>
        <authorList>
            <person name="Klenk H.-P."/>
        </authorList>
    </citation>
    <scope>NUCLEOTIDE SEQUENCE [LARGE SCALE GENOMIC DNA]</scope>
    <source>
        <strain evidence="2 3">DSM 14785</strain>
    </source>
</reference>
<organism evidence="2 3">
    <name type="scientific">Cellulomonas iranensis</name>
    <dbReference type="NCBI Taxonomy" id="76862"/>
    <lineage>
        <taxon>Bacteria</taxon>
        <taxon>Bacillati</taxon>
        <taxon>Actinomycetota</taxon>
        <taxon>Actinomycetes</taxon>
        <taxon>Micrococcales</taxon>
        <taxon>Cellulomonadaceae</taxon>
        <taxon>Cellulomonas</taxon>
    </lineage>
</organism>
<protein>
    <submittedName>
        <fullName evidence="2">Uncharacterized protein</fullName>
    </submittedName>
</protein>
<comment type="caution">
    <text evidence="2">The sequence shown here is derived from an EMBL/GenBank/DDBJ whole genome shotgun (WGS) entry which is preliminary data.</text>
</comment>
<keyword evidence="1" id="KW-0812">Transmembrane</keyword>
<gene>
    <name evidence="2" type="ORF">JO380_001244</name>
</gene>
<dbReference type="RefSeq" id="WP_070320301.1">
    <property type="nucleotide sequence ID" value="NZ_JAUSVM010000001.1"/>
</dbReference>
<name>A0ABU0GHM4_9CELL</name>
<keyword evidence="1" id="KW-0472">Membrane</keyword>
<evidence type="ECO:0000313" key="2">
    <source>
        <dbReference type="EMBL" id="MDQ0424863.1"/>
    </source>
</evidence>
<keyword evidence="1" id="KW-1133">Transmembrane helix</keyword>
<proteinExistence type="predicted"/>
<evidence type="ECO:0000313" key="3">
    <source>
        <dbReference type="Proteomes" id="UP001240250"/>
    </source>
</evidence>
<sequence length="193" mass="20145">MKNDRWGLVLGAVGVVALSVAAWRRTLTQPRSDLPLTLAVSVLVVGAVVGFVVLGARRDAARRRAAAAARPDWSTWAVWSDAGLGGELRRQGWHVERLRPSGGSRLTLAWSGTGVELWRGADVLVELDWGQVASVTTATGQAGGATRPAVCLTTDAGAQLVLVPTAKQEGGVAPASPRAVTALVDRVRAARDA</sequence>
<accession>A0ABU0GHM4</accession>
<dbReference type="Proteomes" id="UP001240250">
    <property type="component" value="Unassembled WGS sequence"/>
</dbReference>
<dbReference type="EMBL" id="JAUSVM010000001">
    <property type="protein sequence ID" value="MDQ0424863.1"/>
    <property type="molecule type" value="Genomic_DNA"/>
</dbReference>